<dbReference type="Pfam" id="PF25561">
    <property type="entry name" value="QRICH1"/>
    <property type="match status" value="1"/>
</dbReference>
<evidence type="ECO:0000313" key="3">
    <source>
        <dbReference type="Proteomes" id="UP001152795"/>
    </source>
</evidence>
<dbReference type="InterPro" id="IPR057926">
    <property type="entry name" value="QRICH1_dom"/>
</dbReference>
<gene>
    <name evidence="2" type="ORF">PACLA_8A048815</name>
</gene>
<protein>
    <recommendedName>
        <fullName evidence="1">QRICH1-like domain-containing protein</fullName>
    </recommendedName>
</protein>
<dbReference type="Proteomes" id="UP001152795">
    <property type="component" value="Unassembled WGS sequence"/>
</dbReference>
<keyword evidence="3" id="KW-1185">Reference proteome</keyword>
<accession>A0A7D9E9W9</accession>
<dbReference type="OrthoDB" id="5988795at2759"/>
<proteinExistence type="predicted"/>
<name>A0A7D9E9W9_PARCT</name>
<comment type="caution">
    <text evidence="2">The sequence shown here is derived from an EMBL/GenBank/DDBJ whole genome shotgun (WGS) entry which is preliminary data.</text>
</comment>
<feature type="non-terminal residue" evidence="2">
    <location>
        <position position="1"/>
    </location>
</feature>
<evidence type="ECO:0000313" key="2">
    <source>
        <dbReference type="EMBL" id="CAB4002217.1"/>
    </source>
</evidence>
<organism evidence="2 3">
    <name type="scientific">Paramuricea clavata</name>
    <name type="common">Red gorgonian</name>
    <name type="synonym">Violescent sea-whip</name>
    <dbReference type="NCBI Taxonomy" id="317549"/>
    <lineage>
        <taxon>Eukaryota</taxon>
        <taxon>Metazoa</taxon>
        <taxon>Cnidaria</taxon>
        <taxon>Anthozoa</taxon>
        <taxon>Octocorallia</taxon>
        <taxon>Malacalcyonacea</taxon>
        <taxon>Plexauridae</taxon>
        <taxon>Paramuricea</taxon>
    </lineage>
</organism>
<reference evidence="2" key="1">
    <citation type="submission" date="2020-04" db="EMBL/GenBank/DDBJ databases">
        <authorList>
            <person name="Alioto T."/>
            <person name="Alioto T."/>
            <person name="Gomez Garrido J."/>
        </authorList>
    </citation>
    <scope>NUCLEOTIDE SEQUENCE</scope>
    <source>
        <strain evidence="2">A484AB</strain>
    </source>
</reference>
<sequence length="158" mass="18421">DKDDIEVDVLNTLLFDESSPVENLVETCFPVSEQVQEKKLLKDTCRNITLVADYELEKLKETCIPNNTRINMNWAVRTWKEWAEKSKLQDGAVLAQGQLYTLVNTDIVELNDEELNYWMSKMVVEVRKNKDVGDFYPPNMLYQLCCGLLRWIRDSGRP</sequence>
<feature type="domain" description="QRICH1-like" evidence="1">
    <location>
        <begin position="70"/>
        <end position="157"/>
    </location>
</feature>
<dbReference type="AlphaFoldDB" id="A0A7D9E9W9"/>
<evidence type="ECO:0000259" key="1">
    <source>
        <dbReference type="Pfam" id="PF25561"/>
    </source>
</evidence>
<dbReference type="EMBL" id="CACRXK020004291">
    <property type="protein sequence ID" value="CAB4002217.1"/>
    <property type="molecule type" value="Genomic_DNA"/>
</dbReference>